<dbReference type="Proteomes" id="UP000596742">
    <property type="component" value="Unassembled WGS sequence"/>
</dbReference>
<dbReference type="AlphaFoldDB" id="A0A8B6BTN5"/>
<keyword evidence="1" id="KW-0812">Transmembrane</keyword>
<evidence type="ECO:0000313" key="2">
    <source>
        <dbReference type="EMBL" id="VDH95394.1"/>
    </source>
</evidence>
<gene>
    <name evidence="2" type="ORF">MGAL_10B053376</name>
</gene>
<reference evidence="2" key="1">
    <citation type="submission" date="2018-11" db="EMBL/GenBank/DDBJ databases">
        <authorList>
            <person name="Alioto T."/>
            <person name="Alioto T."/>
        </authorList>
    </citation>
    <scope>NUCLEOTIDE SEQUENCE</scope>
</reference>
<keyword evidence="1" id="KW-1133">Transmembrane helix</keyword>
<protein>
    <submittedName>
        <fullName evidence="2">Uncharacterized protein</fullName>
    </submittedName>
</protein>
<keyword evidence="3" id="KW-1185">Reference proteome</keyword>
<keyword evidence="1" id="KW-0472">Membrane</keyword>
<evidence type="ECO:0000313" key="3">
    <source>
        <dbReference type="Proteomes" id="UP000596742"/>
    </source>
</evidence>
<dbReference type="EMBL" id="UYJE01000687">
    <property type="protein sequence ID" value="VDH95394.1"/>
    <property type="molecule type" value="Genomic_DNA"/>
</dbReference>
<evidence type="ECO:0000256" key="1">
    <source>
        <dbReference type="SAM" id="Phobius"/>
    </source>
</evidence>
<accession>A0A8B6BTN5</accession>
<sequence length="156" mass="17800">MAKEELRKDKRSFTEMLTRLLSFTAFFLGGGLLSYWWTPHHTYTTFVLSDNITQSSIVMEDVTQKLLQCQANLTQIKQDFSHVQEGFTVLKSEVTEVNNGITGTIEGVKGELTEEILLLKRDIKILPGTQQIHDNKYITYSGKNILCNDKVLVHSF</sequence>
<comment type="caution">
    <text evidence="2">The sequence shown here is derived from an EMBL/GenBank/DDBJ whole genome shotgun (WGS) entry which is preliminary data.</text>
</comment>
<feature type="transmembrane region" description="Helical" evidence="1">
    <location>
        <begin position="20"/>
        <end position="37"/>
    </location>
</feature>
<organism evidence="2 3">
    <name type="scientific">Mytilus galloprovincialis</name>
    <name type="common">Mediterranean mussel</name>
    <dbReference type="NCBI Taxonomy" id="29158"/>
    <lineage>
        <taxon>Eukaryota</taxon>
        <taxon>Metazoa</taxon>
        <taxon>Spiralia</taxon>
        <taxon>Lophotrochozoa</taxon>
        <taxon>Mollusca</taxon>
        <taxon>Bivalvia</taxon>
        <taxon>Autobranchia</taxon>
        <taxon>Pteriomorphia</taxon>
        <taxon>Mytilida</taxon>
        <taxon>Mytiloidea</taxon>
        <taxon>Mytilidae</taxon>
        <taxon>Mytilinae</taxon>
        <taxon>Mytilus</taxon>
    </lineage>
</organism>
<name>A0A8B6BTN5_MYTGA</name>
<proteinExistence type="predicted"/>